<dbReference type="OrthoDB" id="416741at2759"/>
<organism evidence="1 2">
    <name type="scientific">Aspergillus sclerotialis</name>
    <dbReference type="NCBI Taxonomy" id="2070753"/>
    <lineage>
        <taxon>Eukaryota</taxon>
        <taxon>Fungi</taxon>
        <taxon>Dikarya</taxon>
        <taxon>Ascomycota</taxon>
        <taxon>Pezizomycotina</taxon>
        <taxon>Eurotiomycetes</taxon>
        <taxon>Eurotiomycetidae</taxon>
        <taxon>Eurotiales</taxon>
        <taxon>Aspergillaceae</taxon>
        <taxon>Aspergillus</taxon>
        <taxon>Aspergillus subgen. Polypaecilum</taxon>
    </lineage>
</organism>
<dbReference type="AlphaFoldDB" id="A0A3A2ZHY8"/>
<evidence type="ECO:0000313" key="1">
    <source>
        <dbReference type="EMBL" id="RJE16861.1"/>
    </source>
</evidence>
<evidence type="ECO:0000313" key="2">
    <source>
        <dbReference type="Proteomes" id="UP000266188"/>
    </source>
</evidence>
<accession>A0A3A2ZHY8</accession>
<feature type="non-terminal residue" evidence="1">
    <location>
        <position position="1"/>
    </location>
</feature>
<keyword evidence="2" id="KW-1185">Reference proteome</keyword>
<dbReference type="Proteomes" id="UP000266188">
    <property type="component" value="Unassembled WGS sequence"/>
</dbReference>
<dbReference type="Gene3D" id="3.40.50.300">
    <property type="entry name" value="P-loop containing nucleotide triphosphate hydrolases"/>
    <property type="match status" value="1"/>
</dbReference>
<dbReference type="InterPro" id="IPR027417">
    <property type="entry name" value="P-loop_NTPase"/>
</dbReference>
<dbReference type="SUPFAM" id="SSF52540">
    <property type="entry name" value="P-loop containing nucleoside triphosphate hydrolases"/>
    <property type="match status" value="1"/>
</dbReference>
<gene>
    <name evidence="1" type="ORF">PHISCL_10802</name>
</gene>
<reference evidence="2" key="1">
    <citation type="submission" date="2017-02" db="EMBL/GenBank/DDBJ databases">
        <authorList>
            <person name="Tafer H."/>
            <person name="Lopandic K."/>
        </authorList>
    </citation>
    <scope>NUCLEOTIDE SEQUENCE [LARGE SCALE GENOMIC DNA]</scope>
    <source>
        <strain evidence="2">CBS 366.77</strain>
    </source>
</reference>
<dbReference type="EMBL" id="MVGC01002363">
    <property type="protein sequence ID" value="RJE16861.1"/>
    <property type="molecule type" value="Genomic_DNA"/>
</dbReference>
<protein>
    <submittedName>
        <fullName evidence="1">Uncharacterized protein</fullName>
    </submittedName>
</protein>
<dbReference type="STRING" id="2070753.A0A3A2ZHY8"/>
<sequence length="75" mass="8525">SGKTLIAVLLLKHIIHDELNDRALGKSHRISFFLVDSVTLVYQQAAVLRNNIDQNVAHIFGAMGPDLWDKQTWDR</sequence>
<proteinExistence type="predicted"/>
<feature type="non-terminal residue" evidence="1">
    <location>
        <position position="75"/>
    </location>
</feature>
<name>A0A3A2ZHY8_9EURO</name>
<comment type="caution">
    <text evidence="1">The sequence shown here is derived from an EMBL/GenBank/DDBJ whole genome shotgun (WGS) entry which is preliminary data.</text>
</comment>